<feature type="signal peptide" evidence="2">
    <location>
        <begin position="1"/>
        <end position="18"/>
    </location>
</feature>
<name>A0A9P7RNM2_9AGAR</name>
<keyword evidence="4" id="KW-1185">Reference proteome</keyword>
<accession>A0A9P7RNM2</accession>
<proteinExistence type="predicted"/>
<dbReference type="EMBL" id="CM032190">
    <property type="protein sequence ID" value="KAG7086820.1"/>
    <property type="molecule type" value="Genomic_DNA"/>
</dbReference>
<dbReference type="GeneID" id="66071817"/>
<dbReference type="AlphaFoldDB" id="A0A9P7RNM2"/>
<protein>
    <submittedName>
        <fullName evidence="3">Uncharacterized protein</fullName>
    </submittedName>
</protein>
<evidence type="ECO:0000313" key="4">
    <source>
        <dbReference type="Proteomes" id="UP001049176"/>
    </source>
</evidence>
<dbReference type="Proteomes" id="UP001049176">
    <property type="component" value="Chromosome 10"/>
</dbReference>
<evidence type="ECO:0000256" key="2">
    <source>
        <dbReference type="SAM" id="SignalP"/>
    </source>
</evidence>
<dbReference type="RefSeq" id="XP_043003291.1">
    <property type="nucleotide sequence ID" value="XM_043159686.1"/>
</dbReference>
<sequence>MLFSFFVVAAVGLGQALASPTELVDRAQPEIVSCYNVGTKSDRTPFVAAIDQWAAEIIENPPLANRKVIGTTLHDGQEVSTVFEFGAVDYWLSAKAINGCSFTIDSNCNRLLRLPVDQCNTSGENGKQGGVMTDPCGQWTADPGANGNPF</sequence>
<gene>
    <name evidence="3" type="ORF">E1B28_002741</name>
</gene>
<organism evidence="3 4">
    <name type="scientific">Marasmius oreades</name>
    <name type="common">fairy-ring Marasmius</name>
    <dbReference type="NCBI Taxonomy" id="181124"/>
    <lineage>
        <taxon>Eukaryota</taxon>
        <taxon>Fungi</taxon>
        <taxon>Dikarya</taxon>
        <taxon>Basidiomycota</taxon>
        <taxon>Agaricomycotina</taxon>
        <taxon>Agaricomycetes</taxon>
        <taxon>Agaricomycetidae</taxon>
        <taxon>Agaricales</taxon>
        <taxon>Marasmiineae</taxon>
        <taxon>Marasmiaceae</taxon>
        <taxon>Marasmius</taxon>
    </lineage>
</organism>
<feature type="chain" id="PRO_5040354032" evidence="2">
    <location>
        <begin position="19"/>
        <end position="150"/>
    </location>
</feature>
<evidence type="ECO:0000256" key="1">
    <source>
        <dbReference type="SAM" id="MobiDB-lite"/>
    </source>
</evidence>
<reference evidence="3" key="1">
    <citation type="journal article" date="2021" name="Genome Biol. Evol.">
        <title>The assembled and annotated genome of the fairy-ring fungus Marasmius oreades.</title>
        <authorList>
            <person name="Hiltunen M."/>
            <person name="Ament-Velasquez S.L."/>
            <person name="Johannesson H."/>
        </authorList>
    </citation>
    <scope>NUCLEOTIDE SEQUENCE</scope>
    <source>
        <strain evidence="3">03SP1</strain>
    </source>
</reference>
<keyword evidence="2" id="KW-0732">Signal</keyword>
<dbReference type="OrthoDB" id="2888338at2759"/>
<feature type="region of interest" description="Disordered" evidence="1">
    <location>
        <begin position="125"/>
        <end position="150"/>
    </location>
</feature>
<evidence type="ECO:0000313" key="3">
    <source>
        <dbReference type="EMBL" id="KAG7086820.1"/>
    </source>
</evidence>
<comment type="caution">
    <text evidence="3">The sequence shown here is derived from an EMBL/GenBank/DDBJ whole genome shotgun (WGS) entry which is preliminary data.</text>
</comment>